<proteinExistence type="predicted"/>
<dbReference type="EMBL" id="JABSTQ010010143">
    <property type="protein sequence ID" value="KAG0423120.1"/>
    <property type="molecule type" value="Genomic_DNA"/>
</dbReference>
<sequence length="190" mass="20540">MTGSDYGRSRRIKVRHASIERFRSRATRAPTGVAETSTEPRKCSVELPCLDHVLNGLPPADIKSAPESATNVVTQDVLLAPSYVTILAAGATSPDTRRPPTPGKLEMKIGQKRRELFWCDAWAAGPAVTNDVHRSGSTPSKESENPDSSIPAPRAGFEEESEDATGKGSQNWRTAICYPGDGCTSRLRFS</sequence>
<evidence type="ECO:0000313" key="2">
    <source>
        <dbReference type="Proteomes" id="UP000805193"/>
    </source>
</evidence>
<comment type="caution">
    <text evidence="1">The sequence shown here is derived from an EMBL/GenBank/DDBJ whole genome shotgun (WGS) entry which is preliminary data.</text>
</comment>
<protein>
    <submittedName>
        <fullName evidence="1">Uncharacterized protein</fullName>
    </submittedName>
</protein>
<accession>A0AC60PQB7</accession>
<name>A0AC60PQB7_IXOPE</name>
<dbReference type="Proteomes" id="UP000805193">
    <property type="component" value="Unassembled WGS sequence"/>
</dbReference>
<keyword evidence="2" id="KW-1185">Reference proteome</keyword>
<gene>
    <name evidence="1" type="ORF">HPB47_001086</name>
</gene>
<reference evidence="1 2" key="1">
    <citation type="journal article" date="2020" name="Cell">
        <title>Large-Scale Comparative Analyses of Tick Genomes Elucidate Their Genetic Diversity and Vector Capacities.</title>
        <authorList>
            <consortium name="Tick Genome and Microbiome Consortium (TIGMIC)"/>
            <person name="Jia N."/>
            <person name="Wang J."/>
            <person name="Shi W."/>
            <person name="Du L."/>
            <person name="Sun Y."/>
            <person name="Zhan W."/>
            <person name="Jiang J.F."/>
            <person name="Wang Q."/>
            <person name="Zhang B."/>
            <person name="Ji P."/>
            <person name="Bell-Sakyi L."/>
            <person name="Cui X.M."/>
            <person name="Yuan T.T."/>
            <person name="Jiang B.G."/>
            <person name="Yang W.F."/>
            <person name="Lam T.T."/>
            <person name="Chang Q.C."/>
            <person name="Ding S.J."/>
            <person name="Wang X.J."/>
            <person name="Zhu J.G."/>
            <person name="Ruan X.D."/>
            <person name="Zhao L."/>
            <person name="Wei J.T."/>
            <person name="Ye R.Z."/>
            <person name="Que T.C."/>
            <person name="Du C.H."/>
            <person name="Zhou Y.H."/>
            <person name="Cheng J.X."/>
            <person name="Dai P.F."/>
            <person name="Guo W.B."/>
            <person name="Han X.H."/>
            <person name="Huang E.J."/>
            <person name="Li L.F."/>
            <person name="Wei W."/>
            <person name="Gao Y.C."/>
            <person name="Liu J.Z."/>
            <person name="Shao H.Z."/>
            <person name="Wang X."/>
            <person name="Wang C.C."/>
            <person name="Yang T.C."/>
            <person name="Huo Q.B."/>
            <person name="Li W."/>
            <person name="Chen H.Y."/>
            <person name="Chen S.E."/>
            <person name="Zhou L.G."/>
            <person name="Ni X.B."/>
            <person name="Tian J.H."/>
            <person name="Sheng Y."/>
            <person name="Liu T."/>
            <person name="Pan Y.S."/>
            <person name="Xia L.Y."/>
            <person name="Li J."/>
            <person name="Zhao F."/>
            <person name="Cao W.C."/>
        </authorList>
    </citation>
    <scope>NUCLEOTIDE SEQUENCE [LARGE SCALE GENOMIC DNA]</scope>
    <source>
        <strain evidence="1">Iper-2018</strain>
    </source>
</reference>
<evidence type="ECO:0000313" key="1">
    <source>
        <dbReference type="EMBL" id="KAG0423120.1"/>
    </source>
</evidence>
<organism evidence="1 2">
    <name type="scientific">Ixodes persulcatus</name>
    <name type="common">Taiga tick</name>
    <dbReference type="NCBI Taxonomy" id="34615"/>
    <lineage>
        <taxon>Eukaryota</taxon>
        <taxon>Metazoa</taxon>
        <taxon>Ecdysozoa</taxon>
        <taxon>Arthropoda</taxon>
        <taxon>Chelicerata</taxon>
        <taxon>Arachnida</taxon>
        <taxon>Acari</taxon>
        <taxon>Parasitiformes</taxon>
        <taxon>Ixodida</taxon>
        <taxon>Ixodoidea</taxon>
        <taxon>Ixodidae</taxon>
        <taxon>Ixodinae</taxon>
        <taxon>Ixodes</taxon>
    </lineage>
</organism>